<dbReference type="Pfam" id="PF06750">
    <property type="entry name" value="A24_N_bact"/>
    <property type="match status" value="1"/>
</dbReference>
<proteinExistence type="inferred from homology"/>
<feature type="transmembrane region" description="Helical" evidence="7">
    <location>
        <begin position="180"/>
        <end position="211"/>
    </location>
</feature>
<comment type="caution">
    <text evidence="10">The sequence shown here is derived from an EMBL/GenBank/DDBJ whole genome shotgun (WGS) entry which is preliminary data.</text>
</comment>
<dbReference type="InterPro" id="IPR050882">
    <property type="entry name" value="Prepilin_peptidase/N-MTase"/>
</dbReference>
<organism evidence="10 11">
    <name type="scientific">Suilimivivens aceti</name>
    <dbReference type="NCBI Taxonomy" id="2981774"/>
    <lineage>
        <taxon>Bacteria</taxon>
        <taxon>Bacillati</taxon>
        <taxon>Bacillota</taxon>
        <taxon>Clostridia</taxon>
        <taxon>Lachnospirales</taxon>
        <taxon>Lachnospiraceae</taxon>
        <taxon>Suilimivivens</taxon>
    </lineage>
</organism>
<evidence type="ECO:0000259" key="8">
    <source>
        <dbReference type="Pfam" id="PF01478"/>
    </source>
</evidence>
<dbReference type="PANTHER" id="PTHR30487:SF0">
    <property type="entry name" value="PREPILIN LEADER PEPTIDASE_N-METHYLTRANSFERASE-RELATED"/>
    <property type="match status" value="1"/>
</dbReference>
<comment type="subcellular location">
    <subcellularLocation>
        <location evidence="1">Cell membrane</location>
        <topology evidence="1">Multi-pass membrane protein</topology>
    </subcellularLocation>
</comment>
<gene>
    <name evidence="10" type="ORF">OCV77_03990</name>
</gene>
<keyword evidence="4 7" id="KW-0812">Transmembrane</keyword>
<dbReference type="InterPro" id="IPR000045">
    <property type="entry name" value="Prepilin_IV_endopep_pep"/>
</dbReference>
<feature type="transmembrane region" description="Helical" evidence="7">
    <location>
        <begin position="99"/>
        <end position="117"/>
    </location>
</feature>
<reference evidence="10 11" key="1">
    <citation type="journal article" date="2021" name="ISME Commun">
        <title>Automated analysis of genomic sequences facilitates high-throughput and comprehensive description of bacteria.</title>
        <authorList>
            <person name="Hitch T.C.A."/>
        </authorList>
    </citation>
    <scope>NUCLEOTIDE SEQUENCE [LARGE SCALE GENOMIC DNA]</scope>
    <source>
        <strain evidence="10 11">Sanger_18</strain>
    </source>
</reference>
<evidence type="ECO:0000256" key="1">
    <source>
        <dbReference type="ARBA" id="ARBA00004651"/>
    </source>
</evidence>
<dbReference type="PANTHER" id="PTHR30487">
    <property type="entry name" value="TYPE 4 PREPILIN-LIKE PROTEINS LEADER PEPTIDE-PROCESSING ENZYME"/>
    <property type="match status" value="1"/>
</dbReference>
<feature type="transmembrane region" description="Helical" evidence="7">
    <location>
        <begin position="124"/>
        <end position="142"/>
    </location>
</feature>
<evidence type="ECO:0000256" key="5">
    <source>
        <dbReference type="ARBA" id="ARBA00022989"/>
    </source>
</evidence>
<feature type="domain" description="Prepilin peptidase A24 N-terminal" evidence="9">
    <location>
        <begin position="12"/>
        <end position="92"/>
    </location>
</feature>
<dbReference type="EMBL" id="JAOQKJ010000003">
    <property type="protein sequence ID" value="MCU6743670.1"/>
    <property type="molecule type" value="Genomic_DNA"/>
</dbReference>
<dbReference type="InterPro" id="IPR010627">
    <property type="entry name" value="Prepilin_pept_A24_N"/>
</dbReference>
<feature type="transmembrane region" description="Helical" evidence="7">
    <location>
        <begin position="223"/>
        <end position="246"/>
    </location>
</feature>
<evidence type="ECO:0000256" key="4">
    <source>
        <dbReference type="ARBA" id="ARBA00022692"/>
    </source>
</evidence>
<evidence type="ECO:0000313" key="10">
    <source>
        <dbReference type="EMBL" id="MCU6743670.1"/>
    </source>
</evidence>
<evidence type="ECO:0000256" key="2">
    <source>
        <dbReference type="ARBA" id="ARBA00005801"/>
    </source>
</evidence>
<keyword evidence="3" id="KW-1003">Cell membrane</keyword>
<evidence type="ECO:0000259" key="9">
    <source>
        <dbReference type="Pfam" id="PF06750"/>
    </source>
</evidence>
<sequence length="250" mass="28104">MINLILFLMVFLFGITIGSFLNVCIYRIPRKEDIVLERSHCMSCGNVLKWYELIPVISFLIQGGKCRSCKTKLSMQYPLIELANGLIYIWIFAVKGFELESVLFCACASTLIVISMIDFRTYEIPFGCNLVILALGAVRLILDLPHWYDYVIGFFTVSGIFMIIYWITRGNGIGGGDIKLMAAAGLLLGWKEILLALVIGSVAGSVIHLILMKVQKKDRVLAFGPYLALGIFVAMLYGNAIITWYLRLFF</sequence>
<feature type="transmembrane region" description="Helical" evidence="7">
    <location>
        <begin position="6"/>
        <end position="28"/>
    </location>
</feature>
<feature type="transmembrane region" description="Helical" evidence="7">
    <location>
        <begin position="75"/>
        <end position="93"/>
    </location>
</feature>
<comment type="similarity">
    <text evidence="2">Belongs to the peptidase A24 family.</text>
</comment>
<evidence type="ECO:0000256" key="6">
    <source>
        <dbReference type="ARBA" id="ARBA00023136"/>
    </source>
</evidence>
<keyword evidence="6 7" id="KW-0472">Membrane</keyword>
<feature type="domain" description="Prepilin type IV endopeptidase peptidase" evidence="8">
    <location>
        <begin position="106"/>
        <end position="207"/>
    </location>
</feature>
<keyword evidence="11" id="KW-1185">Reference proteome</keyword>
<evidence type="ECO:0000256" key="7">
    <source>
        <dbReference type="SAM" id="Phobius"/>
    </source>
</evidence>
<keyword evidence="5 7" id="KW-1133">Transmembrane helix</keyword>
<name>A0ABT2T087_9FIRM</name>
<accession>A0ABT2T087</accession>
<dbReference type="Proteomes" id="UP001652432">
    <property type="component" value="Unassembled WGS sequence"/>
</dbReference>
<protein>
    <submittedName>
        <fullName evidence="10">Prepilin peptidase</fullName>
    </submittedName>
</protein>
<dbReference type="Gene3D" id="1.20.120.1220">
    <property type="match status" value="1"/>
</dbReference>
<dbReference type="RefSeq" id="WP_262573501.1">
    <property type="nucleotide sequence ID" value="NZ_JAOQKJ010000003.1"/>
</dbReference>
<feature type="transmembrane region" description="Helical" evidence="7">
    <location>
        <begin position="148"/>
        <end position="168"/>
    </location>
</feature>
<evidence type="ECO:0000256" key="3">
    <source>
        <dbReference type="ARBA" id="ARBA00022475"/>
    </source>
</evidence>
<evidence type="ECO:0000313" key="11">
    <source>
        <dbReference type="Proteomes" id="UP001652432"/>
    </source>
</evidence>
<dbReference type="Pfam" id="PF01478">
    <property type="entry name" value="Peptidase_A24"/>
    <property type="match status" value="1"/>
</dbReference>